<comment type="caution">
    <text evidence="11">The sequence shown here is derived from an EMBL/GenBank/DDBJ whole genome shotgun (WGS) entry which is preliminary data.</text>
</comment>
<keyword evidence="2 10" id="KW-0813">Transport</keyword>
<sequence length="417" mass="46966">MFKKKYFILFLSFILTLDQAQSSDKIYLEPENIQYLKICDAYGSGYIYIPGTETCFRLSGYVRTDVKAGDNIDSRRIESIDRNGYKWRARATLRFHTATQTELGTLRTYFDLRSQWDDGYDSAGGQLRAAFIELGGLRIGMDETIFSHWTGYFGNVINGGVLDPMDGQRTNMISYTYNTSSGFSAIIGAEQGSGAGDHGLTGYTYSFDDLGEATYISKRLLSGSEDYKLNILFGLKYVQGWGIISAVGAYDTYYSEWAGKVRLDLNVTDKLLLWVMGGYKTADDYYAHDNSAYQLDDGSYHHTMTYNGIKRTGVYRLINSSYGDWGGDWALWSGSTYNVHKKASLNSQIVYDDLKNFSASANIIFTIVPGVSLTPEISYIKWNDNYRVENDAGTAIYQSSMKGKDAVQGMIRFQRSF</sequence>
<name>J1JYY3_9HYPH</name>
<keyword evidence="3 10" id="KW-1134">Transmembrane beta strand</keyword>
<dbReference type="GO" id="GO:0015288">
    <property type="term" value="F:porin activity"/>
    <property type="evidence" value="ECO:0007669"/>
    <property type="project" value="UniProtKB-KW"/>
</dbReference>
<evidence type="ECO:0000256" key="4">
    <source>
        <dbReference type="ARBA" id="ARBA00022692"/>
    </source>
</evidence>
<dbReference type="GO" id="GO:0046930">
    <property type="term" value="C:pore complex"/>
    <property type="evidence" value="ECO:0007669"/>
    <property type="project" value="UniProtKB-KW"/>
</dbReference>
<dbReference type="HOGENOM" id="CLU_044836_0_0_5"/>
<dbReference type="EMBL" id="AIMB01000007">
    <property type="protein sequence ID" value="EJF90317.1"/>
    <property type="molecule type" value="Genomic_DNA"/>
</dbReference>
<evidence type="ECO:0000256" key="1">
    <source>
        <dbReference type="ARBA" id="ARBA00009521"/>
    </source>
</evidence>
<dbReference type="GO" id="GO:0009279">
    <property type="term" value="C:cell outer membrane"/>
    <property type="evidence" value="ECO:0007669"/>
    <property type="project" value="UniProtKB-SubCell"/>
</dbReference>
<dbReference type="Proteomes" id="UP000008952">
    <property type="component" value="Unassembled WGS sequence"/>
</dbReference>
<keyword evidence="6 10" id="KW-0406">Ion transport</keyword>
<evidence type="ECO:0000256" key="5">
    <source>
        <dbReference type="ARBA" id="ARBA00022729"/>
    </source>
</evidence>
<evidence type="ECO:0000256" key="8">
    <source>
        <dbReference type="ARBA" id="ARBA00023136"/>
    </source>
</evidence>
<proteinExistence type="inferred from homology"/>
<evidence type="ECO:0000256" key="7">
    <source>
        <dbReference type="ARBA" id="ARBA00023114"/>
    </source>
</evidence>
<evidence type="ECO:0000256" key="2">
    <source>
        <dbReference type="ARBA" id="ARBA00022448"/>
    </source>
</evidence>
<dbReference type="eggNOG" id="COG3203">
    <property type="taxonomic scope" value="Bacteria"/>
</dbReference>
<comment type="similarity">
    <text evidence="1 10">Belongs to the alphaproteobacteria porin family.</text>
</comment>
<gene>
    <name evidence="11" type="ORF">ME5_00718</name>
</gene>
<feature type="signal peptide" evidence="10">
    <location>
        <begin position="1"/>
        <end position="20"/>
    </location>
</feature>
<accession>J1JYY3</accession>
<evidence type="ECO:0000313" key="11">
    <source>
        <dbReference type="EMBL" id="EJF90317.1"/>
    </source>
</evidence>
<keyword evidence="9 10" id="KW-0998">Cell outer membrane</keyword>
<dbReference type="PATRIC" id="fig|1094558.3.peg.784"/>
<feature type="chain" id="PRO_5009367779" description="Porin" evidence="10">
    <location>
        <begin position="21"/>
        <end position="417"/>
    </location>
</feature>
<keyword evidence="7 10" id="KW-0626">Porin</keyword>
<dbReference type="Pfam" id="PF02530">
    <property type="entry name" value="Porin_2"/>
    <property type="match status" value="1"/>
</dbReference>
<reference evidence="11 12" key="1">
    <citation type="submission" date="2012-03" db="EMBL/GenBank/DDBJ databases">
        <title>The Genome Sequence of Bartonella tamiae Th239.</title>
        <authorList>
            <consortium name="The Broad Institute Genome Sequencing Platform"/>
            <consortium name="The Broad Institute Genome Sequencing Center for Infectious Disease"/>
            <person name="Feldgarden M."/>
            <person name="Kirby J."/>
            <person name="Kosoy M."/>
            <person name="Birtles R."/>
            <person name="Probert W.S."/>
            <person name="Chiaraviglio L."/>
            <person name="Young S.K."/>
            <person name="Zeng Q."/>
            <person name="Gargeya S."/>
            <person name="Fitzgerald M."/>
            <person name="Haas B."/>
            <person name="Abouelleil A."/>
            <person name="Alvarado L."/>
            <person name="Arachchi H.M."/>
            <person name="Berlin A."/>
            <person name="Chapman S.B."/>
            <person name="Gearin G."/>
            <person name="Goldberg J."/>
            <person name="Griggs A."/>
            <person name="Gujja S."/>
            <person name="Hansen M."/>
            <person name="Heiman D."/>
            <person name="Howarth C."/>
            <person name="Larimer J."/>
            <person name="Lui A."/>
            <person name="MacDonald P.J.P."/>
            <person name="McCowen C."/>
            <person name="Montmayeur A."/>
            <person name="Murphy C."/>
            <person name="Neiman D."/>
            <person name="Pearson M."/>
            <person name="Priest M."/>
            <person name="Roberts A."/>
            <person name="Saif S."/>
            <person name="Shea T."/>
            <person name="Sisk P."/>
            <person name="Stolte C."/>
            <person name="Sykes S."/>
            <person name="Wortman J."/>
            <person name="Nusbaum C."/>
            <person name="Birren B."/>
        </authorList>
    </citation>
    <scope>NUCLEOTIDE SEQUENCE [LARGE SCALE GENOMIC DNA]</scope>
    <source>
        <strain evidence="11 12">Th239</strain>
    </source>
</reference>
<evidence type="ECO:0000313" key="12">
    <source>
        <dbReference type="Proteomes" id="UP000008952"/>
    </source>
</evidence>
<protein>
    <recommendedName>
        <fullName evidence="10">Porin</fullName>
    </recommendedName>
</protein>
<dbReference type="InterPro" id="IPR003684">
    <property type="entry name" value="Porin_alphabac"/>
</dbReference>
<dbReference type="GO" id="GO:0006811">
    <property type="term" value="P:monoatomic ion transport"/>
    <property type="evidence" value="ECO:0007669"/>
    <property type="project" value="UniProtKB-KW"/>
</dbReference>
<dbReference type="OrthoDB" id="7801681at2"/>
<keyword evidence="12" id="KW-1185">Reference proteome</keyword>
<keyword evidence="8 10" id="KW-0472">Membrane</keyword>
<evidence type="ECO:0000256" key="10">
    <source>
        <dbReference type="RuleBase" id="RU364005"/>
    </source>
</evidence>
<comment type="function">
    <text evidence="10">Forms passive diffusion pores that allow small molecular weight hydrophilic materials across the outer membrane.</text>
</comment>
<dbReference type="STRING" id="1094558.ME5_00718"/>
<comment type="subcellular location">
    <subcellularLocation>
        <location evidence="10">Cell outer membrane</location>
        <topology evidence="10">Multi-pass membrane protein</topology>
    </subcellularLocation>
</comment>
<evidence type="ECO:0000256" key="3">
    <source>
        <dbReference type="ARBA" id="ARBA00022452"/>
    </source>
</evidence>
<keyword evidence="4 10" id="KW-0812">Transmembrane</keyword>
<dbReference type="RefSeq" id="WP_008038509.1">
    <property type="nucleotide sequence ID" value="NZ_JH725147.1"/>
</dbReference>
<comment type="domain">
    <text evidence="10">Consists of 16-stranded beta-barrel sheets, with large surface-exposed loops, that form a transmembrane pore at the center of each barrel. The pore is partially ocluded by a peptide loop that folds into the pore lumen.</text>
</comment>
<dbReference type="SUPFAM" id="SSF56935">
    <property type="entry name" value="Porins"/>
    <property type="match status" value="1"/>
</dbReference>
<organism evidence="11 12">
    <name type="scientific">Bartonella tamiae Th239</name>
    <dbReference type="NCBI Taxonomy" id="1094558"/>
    <lineage>
        <taxon>Bacteria</taxon>
        <taxon>Pseudomonadati</taxon>
        <taxon>Pseudomonadota</taxon>
        <taxon>Alphaproteobacteria</taxon>
        <taxon>Hyphomicrobiales</taxon>
        <taxon>Bartonellaceae</taxon>
        <taxon>Bartonella</taxon>
    </lineage>
</organism>
<evidence type="ECO:0000256" key="9">
    <source>
        <dbReference type="ARBA" id="ARBA00023237"/>
    </source>
</evidence>
<evidence type="ECO:0000256" key="6">
    <source>
        <dbReference type="ARBA" id="ARBA00023065"/>
    </source>
</evidence>
<dbReference type="AlphaFoldDB" id="J1JYY3"/>
<keyword evidence="5 10" id="KW-0732">Signal</keyword>